<dbReference type="AlphaFoldDB" id="A0A7J6JPF7"/>
<dbReference type="EMBL" id="ANPB02000001">
    <property type="protein sequence ID" value="KAF4492634.1"/>
    <property type="molecule type" value="Genomic_DNA"/>
</dbReference>
<keyword evidence="2" id="KW-1185">Reference proteome</keyword>
<dbReference type="OrthoDB" id="10550934at2759"/>
<organism evidence="1 2">
    <name type="scientific">Colletotrichum fructicola (strain Nara gc5)</name>
    <name type="common">Anthracnose fungus</name>
    <name type="synonym">Colletotrichum gloeosporioides (strain Nara gc5)</name>
    <dbReference type="NCBI Taxonomy" id="1213859"/>
    <lineage>
        <taxon>Eukaryota</taxon>
        <taxon>Fungi</taxon>
        <taxon>Dikarya</taxon>
        <taxon>Ascomycota</taxon>
        <taxon>Pezizomycotina</taxon>
        <taxon>Sordariomycetes</taxon>
        <taxon>Hypocreomycetidae</taxon>
        <taxon>Glomerellales</taxon>
        <taxon>Glomerellaceae</taxon>
        <taxon>Colletotrichum</taxon>
        <taxon>Colletotrichum gloeosporioides species complex</taxon>
    </lineage>
</organism>
<proteinExistence type="predicted"/>
<dbReference type="GeneID" id="43604350"/>
<evidence type="ECO:0000313" key="1">
    <source>
        <dbReference type="EMBL" id="KAF4492634.1"/>
    </source>
</evidence>
<reference evidence="1 2" key="1">
    <citation type="submission" date="2012-08" db="EMBL/GenBank/DDBJ databases">
        <authorList>
            <person name="Gan P.H.P."/>
            <person name="Ikeda K."/>
            <person name="Irieda H."/>
            <person name="Narusaka M."/>
            <person name="O'Connell R.J."/>
            <person name="Narusaka Y."/>
            <person name="Takano Y."/>
            <person name="Kubo Y."/>
            <person name="Shirasu K."/>
        </authorList>
    </citation>
    <scope>NUCLEOTIDE SEQUENCE [LARGE SCALE GENOMIC DNA]</scope>
    <source>
        <strain evidence="1 2">Nara gc5</strain>
    </source>
</reference>
<name>A0A7J6JPF7_COLFN</name>
<evidence type="ECO:0000313" key="2">
    <source>
        <dbReference type="Proteomes" id="UP000011096"/>
    </source>
</evidence>
<reference evidence="1 2" key="2">
    <citation type="submission" date="2020-04" db="EMBL/GenBank/DDBJ databases">
        <title>Genome sequencing and assembly of multiple isolates from the Colletotrichum gloeosporioides species complex.</title>
        <authorList>
            <person name="Gan P."/>
            <person name="Shirasu K."/>
        </authorList>
    </citation>
    <scope>NUCLEOTIDE SEQUENCE [LARGE SCALE GENOMIC DNA]</scope>
    <source>
        <strain evidence="1 2">Nara gc5</strain>
    </source>
</reference>
<protein>
    <submittedName>
        <fullName evidence="1">Uncharacterized protein</fullName>
    </submittedName>
</protein>
<sequence>MGRLAARVLCPVKSIRSICESVFMPVFVDQHLEFPLEAERTSAHLSNPPYVPPWALTAQRTGPPCHPSLIRCFHLLMLVSDDSIESFRLRSDSRATSPLPLHTSPYLPFLTSRLRPRPLPPETSTSALHVFSRLTAPPTALSNPWLGEKKYHHQTRRLS</sequence>
<dbReference type="InParanoid" id="A0A7J6JPF7"/>
<gene>
    <name evidence="1" type="ORF">CGGC5_v000813</name>
</gene>
<dbReference type="Proteomes" id="UP000011096">
    <property type="component" value="Unassembled WGS sequence"/>
</dbReference>
<accession>A0A7J6JPF7</accession>
<dbReference type="RefSeq" id="XP_066009941.1">
    <property type="nucleotide sequence ID" value="XM_066150721.1"/>
</dbReference>
<comment type="caution">
    <text evidence="1">The sequence shown here is derived from an EMBL/GenBank/DDBJ whole genome shotgun (WGS) entry which is preliminary data.</text>
</comment>